<protein>
    <submittedName>
        <fullName evidence="1">Uncharacterized protein</fullName>
    </submittedName>
</protein>
<sequence>MMTTQKPKALVNTVIKQSQWQLWHLYCLSCGSSDYAKIGQLEMTRNDFFNSRLGILQQFLATISSISQTRHEITSL</sequence>
<evidence type="ECO:0000313" key="1">
    <source>
        <dbReference type="EMBL" id="CAO86604.1"/>
    </source>
</evidence>
<name>A8YBR2_MICA7</name>
<dbReference type="AlphaFoldDB" id="A8YBR2"/>
<proteinExistence type="predicted"/>
<accession>A8YBR2</accession>
<reference evidence="1" key="1">
    <citation type="submission" date="2007-08" db="EMBL/GenBank/DDBJ databases">
        <authorList>
            <person name="Frangeul L."/>
        </authorList>
    </citation>
    <scope>NUCLEOTIDE SEQUENCE</scope>
    <source>
        <strain evidence="1">PCC 7806</strain>
    </source>
</reference>
<dbReference type="EMBL" id="AM778906">
    <property type="protein sequence ID" value="CAO86604.1"/>
    <property type="molecule type" value="Genomic_DNA"/>
</dbReference>
<organism evidence="1">
    <name type="scientific">Microcystis aeruginosa (strain PCC 7806)</name>
    <dbReference type="NCBI Taxonomy" id="267872"/>
    <lineage>
        <taxon>Bacteria</taxon>
        <taxon>Bacillati</taxon>
        <taxon>Cyanobacteriota</taxon>
        <taxon>Cyanophyceae</taxon>
        <taxon>Oscillatoriophycideae</taxon>
        <taxon>Chroococcales</taxon>
        <taxon>Microcystaceae</taxon>
        <taxon>Microcystis</taxon>
    </lineage>
</organism>
<gene>
    <name evidence="1" type="ORF">IPF_2070</name>
</gene>